<dbReference type="EMBL" id="NMUH01001074">
    <property type="protein sequence ID" value="MQL88623.1"/>
    <property type="molecule type" value="Genomic_DNA"/>
</dbReference>
<evidence type="ECO:0000313" key="3">
    <source>
        <dbReference type="Proteomes" id="UP000652761"/>
    </source>
</evidence>
<name>A0A843V7G8_COLES</name>
<keyword evidence="1" id="KW-0732">Signal</keyword>
<keyword evidence="3" id="KW-1185">Reference proteome</keyword>
<proteinExistence type="predicted"/>
<reference evidence="2" key="1">
    <citation type="submission" date="2017-07" db="EMBL/GenBank/DDBJ databases">
        <title>Taro Niue Genome Assembly and Annotation.</title>
        <authorList>
            <person name="Atibalentja N."/>
            <person name="Keating K."/>
            <person name="Fields C.J."/>
        </authorList>
    </citation>
    <scope>NUCLEOTIDE SEQUENCE</scope>
    <source>
        <strain evidence="2">Niue_2</strain>
        <tissue evidence="2">Leaf</tissue>
    </source>
</reference>
<comment type="caution">
    <text evidence="2">The sequence shown here is derived from an EMBL/GenBank/DDBJ whole genome shotgun (WGS) entry which is preliminary data.</text>
</comment>
<sequence>MEQLGGTSADLLTLSLVPFSSASCLIGPITNIETNKEVKETTLDLNYEPEAMPSKGKVTLAPPMKP</sequence>
<dbReference type="AlphaFoldDB" id="A0A843V7G8"/>
<gene>
    <name evidence="2" type="ORF">Taro_021188</name>
</gene>
<dbReference type="Proteomes" id="UP000652761">
    <property type="component" value="Unassembled WGS sequence"/>
</dbReference>
<accession>A0A843V7G8</accession>
<feature type="signal peptide" evidence="1">
    <location>
        <begin position="1"/>
        <end position="22"/>
    </location>
</feature>
<protein>
    <submittedName>
        <fullName evidence="2">Uncharacterized protein</fullName>
    </submittedName>
</protein>
<feature type="chain" id="PRO_5032874253" evidence="1">
    <location>
        <begin position="23"/>
        <end position="66"/>
    </location>
</feature>
<evidence type="ECO:0000256" key="1">
    <source>
        <dbReference type="SAM" id="SignalP"/>
    </source>
</evidence>
<organism evidence="2 3">
    <name type="scientific">Colocasia esculenta</name>
    <name type="common">Wild taro</name>
    <name type="synonym">Arum esculentum</name>
    <dbReference type="NCBI Taxonomy" id="4460"/>
    <lineage>
        <taxon>Eukaryota</taxon>
        <taxon>Viridiplantae</taxon>
        <taxon>Streptophyta</taxon>
        <taxon>Embryophyta</taxon>
        <taxon>Tracheophyta</taxon>
        <taxon>Spermatophyta</taxon>
        <taxon>Magnoliopsida</taxon>
        <taxon>Liliopsida</taxon>
        <taxon>Araceae</taxon>
        <taxon>Aroideae</taxon>
        <taxon>Colocasieae</taxon>
        <taxon>Colocasia</taxon>
    </lineage>
</organism>
<evidence type="ECO:0000313" key="2">
    <source>
        <dbReference type="EMBL" id="MQL88623.1"/>
    </source>
</evidence>